<dbReference type="AlphaFoldDB" id="A0A858PZ66"/>
<evidence type="ECO:0000313" key="2">
    <source>
        <dbReference type="Proteomes" id="UP000500930"/>
    </source>
</evidence>
<dbReference type="Proteomes" id="UP000500930">
    <property type="component" value="Chromosome"/>
</dbReference>
<sequence length="159" mass="17670">MRFTTFGFSAYAKKISNIFLLGWSPQWGSLASEDSGATRYNCGKQDTYHVMIDKTIRVDPLCTYVMSTNIFSTGDINTVPGVYIGLRKICKILIMRRLAYAAMHGPPMMCIPTPATYRLFSSFLEVGARHVWHRVIKGHGCPAEGSKGSSDVKQLLPLS</sequence>
<keyword evidence="2" id="KW-1185">Reference proteome</keyword>
<proteinExistence type="predicted"/>
<protein>
    <submittedName>
        <fullName evidence="1">Uncharacterized protein</fullName>
    </submittedName>
</protein>
<organism evidence="1 2">
    <name type="scientific">Anaplasma platys</name>
    <dbReference type="NCBI Taxonomy" id="949"/>
    <lineage>
        <taxon>Bacteria</taxon>
        <taxon>Pseudomonadati</taxon>
        <taxon>Pseudomonadota</taxon>
        <taxon>Alphaproteobacteria</taxon>
        <taxon>Rickettsiales</taxon>
        <taxon>Anaplasmataceae</taxon>
        <taxon>Anaplasma</taxon>
    </lineage>
</organism>
<evidence type="ECO:0000313" key="1">
    <source>
        <dbReference type="EMBL" id="QJC27895.1"/>
    </source>
</evidence>
<name>A0A858PZ66_9RICK</name>
<reference evidence="1 2" key="1">
    <citation type="journal article" date="2020" name="Pathogens">
        <title>First Whole Genome Sequence of Anaplasma platys, an Obligate Intracellular Rickettsial Pathogen of Dogs.</title>
        <authorList>
            <person name="Llanes A."/>
            <person name="Rajeev S."/>
        </authorList>
    </citation>
    <scope>NUCLEOTIDE SEQUENCE [LARGE SCALE GENOMIC DNA]</scope>
    <source>
        <strain evidence="1 2">S3</strain>
    </source>
</reference>
<accession>A0A858PZ66</accession>
<dbReference type="KEGG" id="aplt:ANPL_04245"/>
<dbReference type="EMBL" id="CP046391">
    <property type="protein sequence ID" value="QJC27895.1"/>
    <property type="molecule type" value="Genomic_DNA"/>
</dbReference>
<gene>
    <name evidence="1" type="ORF">ANPL_04245</name>
</gene>